<dbReference type="PANTHER" id="PTHR42693">
    <property type="entry name" value="ARYLSULFATASE FAMILY MEMBER"/>
    <property type="match status" value="1"/>
</dbReference>
<reference evidence="4 5" key="1">
    <citation type="submission" date="2018-11" db="EMBL/GenBank/DDBJ databases">
        <title>Genomic Encyclopedia of Type Strains, Phase IV (KMG-IV): sequencing the most valuable type-strain genomes for metagenomic binning, comparative biology and taxonomic classification.</title>
        <authorList>
            <person name="Goeker M."/>
        </authorList>
    </citation>
    <scope>NUCLEOTIDE SEQUENCE [LARGE SCALE GENOMIC DNA]</scope>
    <source>
        <strain evidence="4 5">DSM 21945</strain>
    </source>
</reference>
<organism evidence="4 5">
    <name type="scientific">Gallaecimonas pentaromativorans</name>
    <dbReference type="NCBI Taxonomy" id="584787"/>
    <lineage>
        <taxon>Bacteria</taxon>
        <taxon>Pseudomonadati</taxon>
        <taxon>Pseudomonadota</taxon>
        <taxon>Gammaproteobacteria</taxon>
        <taxon>Enterobacterales</taxon>
        <taxon>Gallaecimonadaceae</taxon>
        <taxon>Gallaecimonas</taxon>
    </lineage>
</organism>
<dbReference type="Pfam" id="PF00884">
    <property type="entry name" value="Sulfatase"/>
    <property type="match status" value="1"/>
</dbReference>
<evidence type="ECO:0000259" key="3">
    <source>
        <dbReference type="Pfam" id="PF00884"/>
    </source>
</evidence>
<proteinExistence type="inferred from homology"/>
<dbReference type="InterPro" id="IPR017850">
    <property type="entry name" value="Alkaline_phosphatase_core_sf"/>
</dbReference>
<keyword evidence="2" id="KW-0378">Hydrolase</keyword>
<dbReference type="EMBL" id="RJUL01000004">
    <property type="protein sequence ID" value="ROQ27535.1"/>
    <property type="molecule type" value="Genomic_DNA"/>
</dbReference>
<keyword evidence="5" id="KW-1185">Reference proteome</keyword>
<evidence type="ECO:0000256" key="1">
    <source>
        <dbReference type="ARBA" id="ARBA00008779"/>
    </source>
</evidence>
<accession>A0A3N1PG32</accession>
<evidence type="ECO:0000313" key="5">
    <source>
        <dbReference type="Proteomes" id="UP000268033"/>
    </source>
</evidence>
<comment type="caution">
    <text evidence="4">The sequence shown here is derived from an EMBL/GenBank/DDBJ whole genome shotgun (WGS) entry which is preliminary data.</text>
</comment>
<dbReference type="SUPFAM" id="SSF53649">
    <property type="entry name" value="Alkaline phosphatase-like"/>
    <property type="match status" value="1"/>
</dbReference>
<protein>
    <submittedName>
        <fullName evidence="4">Arylsulfatase A-like enzyme</fullName>
    </submittedName>
</protein>
<feature type="domain" description="Sulfatase N-terminal" evidence="3">
    <location>
        <begin position="7"/>
        <end position="380"/>
    </location>
</feature>
<gene>
    <name evidence="4" type="ORF">EDC28_104185</name>
</gene>
<name>A0A3N1PG32_9GAMM</name>
<dbReference type="InterPro" id="IPR050738">
    <property type="entry name" value="Sulfatase"/>
</dbReference>
<evidence type="ECO:0000313" key="4">
    <source>
        <dbReference type="EMBL" id="ROQ27535.1"/>
    </source>
</evidence>
<dbReference type="AlphaFoldDB" id="A0A3N1PG32"/>
<dbReference type="RefSeq" id="WP_123421364.1">
    <property type="nucleotide sequence ID" value="NZ_RJUL01000004.1"/>
</dbReference>
<dbReference type="GO" id="GO:0004065">
    <property type="term" value="F:arylsulfatase activity"/>
    <property type="evidence" value="ECO:0007669"/>
    <property type="project" value="TreeGrafter"/>
</dbReference>
<sequence length="557" mass="62589">MASPKRPNILVIMTDEERFPPPYENADAKAWRLAHCPGREAIAKNSIRFQNHYTGATACSPARATIFTGQYPSLHGVSQTPGMGKSSFDPAMFWLDADTLPTMGHWFAALGYQTYYRGKWHLSDEDLLVPGTRTALLTTETDGSPIPDKIGNYKVANRLQPYGWHGWIGPEPHGSLQANDGTNRDPGFAEQVCRTLEELDAKARAGDDQPFVLVSSFVNPHDIVFFDVQWFEHFQEQVKAGHLPQIDPAPTADEDLASKPSCQADYASQYPLFYLPQPDIARYRQFYYWLIAEVDRHIHKVYQTLQQCSFFEDTIVVFTSDHGEMLGAHGGLHQKWYNAYEETVHVPFYLSYPAELKPGEHKGLTSHLDLLPTLLGLAGADSSKQQAMAEHFSRRYTEAAPLVGEDLASWLRDNNDGTPRTLYFMSDDTVETGADMRGAHSDKPYKPVTQPKHLETIITSALEGGRWKFSRYFDNPRFSQGPGNADSLPVPTGVKAQFECYNLDADPLEQTNLMAPGNRQQLPEPIFEALCQLLAEQRASKRRLPRNLNQDPEALLA</sequence>
<dbReference type="STRING" id="584787.GCA_001247655_02630"/>
<evidence type="ECO:0000256" key="2">
    <source>
        <dbReference type="ARBA" id="ARBA00022801"/>
    </source>
</evidence>
<dbReference type="InterPro" id="IPR000917">
    <property type="entry name" value="Sulfatase_N"/>
</dbReference>
<dbReference type="Proteomes" id="UP000268033">
    <property type="component" value="Unassembled WGS sequence"/>
</dbReference>
<dbReference type="CDD" id="cd16035">
    <property type="entry name" value="sulfatase_like"/>
    <property type="match status" value="1"/>
</dbReference>
<dbReference type="Gene3D" id="3.40.720.10">
    <property type="entry name" value="Alkaline Phosphatase, subunit A"/>
    <property type="match status" value="1"/>
</dbReference>
<comment type="similarity">
    <text evidence="1">Belongs to the sulfatase family.</text>
</comment>
<dbReference type="PANTHER" id="PTHR42693:SF53">
    <property type="entry name" value="ENDO-4-O-SULFATASE"/>
    <property type="match status" value="1"/>
</dbReference>